<dbReference type="InterPro" id="IPR011330">
    <property type="entry name" value="Glyco_hydro/deAcase_b/a-brl"/>
</dbReference>
<dbReference type="EMBL" id="WHOA01000237">
    <property type="protein sequence ID" value="NOU75955.1"/>
    <property type="molecule type" value="Genomic_DNA"/>
</dbReference>
<dbReference type="Gene3D" id="3.20.20.370">
    <property type="entry name" value="Glycoside hydrolase/deacetylase"/>
    <property type="match status" value="1"/>
</dbReference>
<organism evidence="3 4">
    <name type="scientific">Paenibacillus phytorum</name>
    <dbReference type="NCBI Taxonomy" id="2654977"/>
    <lineage>
        <taxon>Bacteria</taxon>
        <taxon>Bacillati</taxon>
        <taxon>Bacillota</taxon>
        <taxon>Bacilli</taxon>
        <taxon>Bacillales</taxon>
        <taxon>Paenibacillaceae</taxon>
        <taxon>Paenibacillus</taxon>
    </lineage>
</organism>
<keyword evidence="4" id="KW-1185">Reference proteome</keyword>
<dbReference type="CDD" id="cd10950">
    <property type="entry name" value="CE4_BsYlxY_like"/>
    <property type="match status" value="1"/>
</dbReference>
<dbReference type="InterPro" id="IPR002509">
    <property type="entry name" value="NODB_dom"/>
</dbReference>
<feature type="chain" id="PRO_5045067556" evidence="1">
    <location>
        <begin position="31"/>
        <end position="313"/>
    </location>
</feature>
<evidence type="ECO:0000256" key="1">
    <source>
        <dbReference type="SAM" id="SignalP"/>
    </source>
</evidence>
<evidence type="ECO:0000259" key="2">
    <source>
        <dbReference type="PROSITE" id="PS51677"/>
    </source>
</evidence>
<evidence type="ECO:0000313" key="3">
    <source>
        <dbReference type="EMBL" id="NOU75955.1"/>
    </source>
</evidence>
<feature type="domain" description="NodB homology" evidence="2">
    <location>
        <begin position="116"/>
        <end position="292"/>
    </location>
</feature>
<dbReference type="InterPro" id="IPR050248">
    <property type="entry name" value="Polysacc_deacetylase_ArnD"/>
</dbReference>
<proteinExistence type="predicted"/>
<gene>
    <name evidence="3" type="ORF">GC098_32195</name>
</gene>
<name>A0ABX1Y4Y5_9BACL</name>
<accession>A0ABX1Y4Y5</accession>
<reference evidence="3 4" key="1">
    <citation type="submission" date="2019-10" db="EMBL/GenBank/DDBJ databases">
        <title>Description of Paenibacillus terrestris sp. nov.</title>
        <authorList>
            <person name="Carlier A."/>
            <person name="Qi S."/>
        </authorList>
    </citation>
    <scope>NUCLEOTIDE SEQUENCE [LARGE SCALE GENOMIC DNA]</scope>
    <source>
        <strain evidence="3 4">LMG 31458</strain>
    </source>
</reference>
<dbReference type="Proteomes" id="UP000616779">
    <property type="component" value="Unassembled WGS sequence"/>
</dbReference>
<feature type="signal peptide" evidence="1">
    <location>
        <begin position="1"/>
        <end position="30"/>
    </location>
</feature>
<dbReference type="PANTHER" id="PTHR10587">
    <property type="entry name" value="GLYCOSYL TRANSFERASE-RELATED"/>
    <property type="match status" value="1"/>
</dbReference>
<dbReference type="Pfam" id="PF01522">
    <property type="entry name" value="Polysacc_deac_1"/>
    <property type="match status" value="1"/>
</dbReference>
<dbReference type="SUPFAM" id="SSF88713">
    <property type="entry name" value="Glycoside hydrolase/deacetylase"/>
    <property type="match status" value="1"/>
</dbReference>
<evidence type="ECO:0000313" key="4">
    <source>
        <dbReference type="Proteomes" id="UP000616779"/>
    </source>
</evidence>
<protein>
    <submittedName>
        <fullName evidence="3">Polysaccharide deacetylase family protein</fullName>
    </submittedName>
</protein>
<sequence>MECFSMAIFKLRYCLILCALPVLFGFTASAGDSVMTEIMNEAPKKRILPISARIDRVEGAIPGYNGLEVDIQKTYEMNKNNLGSRSIHYVYKEIPAEINLNQLGAAPIYRGNPQKPMVSFMINVAWGNEYLPVILDTLDKHHVKTTFFLDGSWLKKNVTTAKQILNRGHELSNHAYSHKNMSQLSNSQAYQEISKTEKLLIRELQVKNRWFAPPSGDFDKETVEVAQSMKLNTVLWTLDTVDWRNPSPQSIIHKISTKVDKGFLILMHPTRSASKALDGMITAVKNKGLHVGTVSDVLSTNRVPVGEQYFGTE</sequence>
<dbReference type="PANTHER" id="PTHR10587:SF80">
    <property type="entry name" value="CHITOOLIGOSACCHARIDE DEACETYLASE"/>
    <property type="match status" value="1"/>
</dbReference>
<dbReference type="PROSITE" id="PS51677">
    <property type="entry name" value="NODB"/>
    <property type="match status" value="1"/>
</dbReference>
<keyword evidence="1" id="KW-0732">Signal</keyword>
<comment type="caution">
    <text evidence="3">The sequence shown here is derived from an EMBL/GenBank/DDBJ whole genome shotgun (WGS) entry which is preliminary data.</text>
</comment>